<dbReference type="EMBL" id="KZ805594">
    <property type="protein sequence ID" value="PVH93363.1"/>
    <property type="molecule type" value="Genomic_DNA"/>
</dbReference>
<evidence type="ECO:0000313" key="5">
    <source>
        <dbReference type="EMBL" id="PVH93363.1"/>
    </source>
</evidence>
<dbReference type="InterPro" id="IPR036282">
    <property type="entry name" value="Glutathione-S-Trfase_C_sf"/>
</dbReference>
<dbReference type="GO" id="GO:0005737">
    <property type="term" value="C:cytoplasm"/>
    <property type="evidence" value="ECO:0007669"/>
    <property type="project" value="TreeGrafter"/>
</dbReference>
<dbReference type="Pfam" id="PF13409">
    <property type="entry name" value="GST_N_2"/>
    <property type="match status" value="1"/>
</dbReference>
<dbReference type="PANTHER" id="PTHR32419:SF23">
    <property type="entry name" value="GLUTATHIONE S-TRANSFERASE (EUROFUNG)"/>
    <property type="match status" value="1"/>
</dbReference>
<dbReference type="PANTHER" id="PTHR32419">
    <property type="entry name" value="GLUTATHIONYL-HYDROQUINONE REDUCTASE"/>
    <property type="match status" value="1"/>
</dbReference>
<dbReference type="STRING" id="97972.A0A2V1D6Y7"/>
<dbReference type="Gene3D" id="3.40.30.10">
    <property type="entry name" value="Glutaredoxin"/>
    <property type="match status" value="1"/>
</dbReference>
<dbReference type="InterPro" id="IPR040079">
    <property type="entry name" value="Glutathione_S-Trfase"/>
</dbReference>
<feature type="active site" description="Proton donor/acceptor" evidence="1">
    <location>
        <position position="184"/>
    </location>
</feature>
<evidence type="ECO:0000313" key="6">
    <source>
        <dbReference type="Proteomes" id="UP000244855"/>
    </source>
</evidence>
<dbReference type="CDD" id="cd03190">
    <property type="entry name" value="GST_C_Omega_like"/>
    <property type="match status" value="1"/>
</dbReference>
<feature type="active site" description="Nucleophile" evidence="1">
    <location>
        <position position="39"/>
    </location>
</feature>
<feature type="site" description="Lowers pKa of active site Cys" evidence="3">
    <location>
        <position position="291"/>
    </location>
</feature>
<proteinExistence type="predicted"/>
<reference evidence="5 6" key="1">
    <citation type="journal article" date="2018" name="Sci. Rep.">
        <title>Comparative genomics provides insights into the lifestyle and reveals functional heterogeneity of dark septate endophytic fungi.</title>
        <authorList>
            <person name="Knapp D.G."/>
            <person name="Nemeth J.B."/>
            <person name="Barry K."/>
            <person name="Hainaut M."/>
            <person name="Henrissat B."/>
            <person name="Johnson J."/>
            <person name="Kuo A."/>
            <person name="Lim J.H.P."/>
            <person name="Lipzen A."/>
            <person name="Nolan M."/>
            <person name="Ohm R.A."/>
            <person name="Tamas L."/>
            <person name="Grigoriev I.V."/>
            <person name="Spatafora J.W."/>
            <person name="Nagy L.G."/>
            <person name="Kovacs G.M."/>
        </authorList>
    </citation>
    <scope>NUCLEOTIDE SEQUENCE [LARGE SCALE GENOMIC DNA]</scope>
    <source>
        <strain evidence="5 6">DSE2036</strain>
    </source>
</reference>
<dbReference type="InterPro" id="IPR047047">
    <property type="entry name" value="GST_Omega-like_C"/>
</dbReference>
<evidence type="ECO:0000259" key="4">
    <source>
        <dbReference type="PROSITE" id="PS50405"/>
    </source>
</evidence>
<dbReference type="SFLD" id="SFLDG01206">
    <property type="entry name" value="Xi.1"/>
    <property type="match status" value="1"/>
</dbReference>
<keyword evidence="6" id="KW-1185">Reference proteome</keyword>
<dbReference type="InterPro" id="IPR016639">
    <property type="entry name" value="GST_Omega/GSH"/>
</dbReference>
<feature type="site" description="Lowers pKa of active site Cys" evidence="3">
    <location>
        <position position="244"/>
    </location>
</feature>
<dbReference type="GO" id="GO:0004364">
    <property type="term" value="F:glutathione transferase activity"/>
    <property type="evidence" value="ECO:0007669"/>
    <property type="project" value="InterPro"/>
</dbReference>
<dbReference type="SFLD" id="SFLDG01148">
    <property type="entry name" value="Xi_(cytGST)"/>
    <property type="match status" value="1"/>
</dbReference>
<dbReference type="AlphaFoldDB" id="A0A2V1D6Y7"/>
<dbReference type="PIRSF" id="PIRSF015753">
    <property type="entry name" value="GST"/>
    <property type="match status" value="1"/>
</dbReference>
<feature type="binding site" evidence="2">
    <location>
        <position position="73"/>
    </location>
    <ligand>
        <name>glutathione</name>
        <dbReference type="ChEBI" id="CHEBI:57925"/>
    </ligand>
</feature>
<feature type="binding site" evidence="2">
    <location>
        <begin position="128"/>
        <end position="129"/>
    </location>
    <ligand>
        <name>glutathione</name>
        <dbReference type="ChEBI" id="CHEBI:57925"/>
    </ligand>
</feature>
<evidence type="ECO:0000256" key="1">
    <source>
        <dbReference type="PIRSR" id="PIRSR015753-1"/>
    </source>
</evidence>
<dbReference type="SFLD" id="SFLDS00019">
    <property type="entry name" value="Glutathione_Transferase_(cytos"/>
    <property type="match status" value="1"/>
</dbReference>
<dbReference type="SUPFAM" id="SSF52833">
    <property type="entry name" value="Thioredoxin-like"/>
    <property type="match status" value="1"/>
</dbReference>
<protein>
    <recommendedName>
        <fullName evidence="4">GST C-terminal domain-containing protein</fullName>
    </recommendedName>
</protein>
<dbReference type="Proteomes" id="UP000244855">
    <property type="component" value="Unassembled WGS sequence"/>
</dbReference>
<dbReference type="InterPro" id="IPR004045">
    <property type="entry name" value="Glutathione_S-Trfase_N"/>
</dbReference>
<dbReference type="SUPFAM" id="SSF47616">
    <property type="entry name" value="GST C-terminal domain-like"/>
    <property type="match status" value="1"/>
</dbReference>
<organism evidence="5 6">
    <name type="scientific">Periconia macrospinosa</name>
    <dbReference type="NCBI Taxonomy" id="97972"/>
    <lineage>
        <taxon>Eukaryota</taxon>
        <taxon>Fungi</taxon>
        <taxon>Dikarya</taxon>
        <taxon>Ascomycota</taxon>
        <taxon>Pezizomycotina</taxon>
        <taxon>Dothideomycetes</taxon>
        <taxon>Pleosporomycetidae</taxon>
        <taxon>Pleosporales</taxon>
        <taxon>Massarineae</taxon>
        <taxon>Periconiaceae</taxon>
        <taxon>Periconia</taxon>
    </lineage>
</organism>
<sequence length="340" mass="38762">MASQVHKYGTDDGWHGVIAEGGQFPPEKDRYHLYIGHFCPFAHRVELVRHLKNLVPLISLSVVRPYPKDDGGWRFPSTDTEYPNATIDHLFSSHFLSEVYFKDDSAYKGKYSVPLLWDKKSGKIVNNESAEMLRWLPTAFDPLFSSSPDLLTPIKPLNLYPPNLRETIDKWTPFLQSHINTGVYKAGFATTQDAYDTNVATLFAALNTLEKFVHANGGPYILGATLTELDLRVFATIVRFDVVYVQHFKTNLGTIRHDYPVLNNWLKGVFWSEEWSAFRETCEFRHIKENYTKSHANINPLAITPMGPFPEVEEGYEADWSKLTPGEVKHPKVLEAASKL</sequence>
<dbReference type="InterPro" id="IPR010987">
    <property type="entry name" value="Glutathione-S-Trfase_C-like"/>
</dbReference>
<gene>
    <name evidence="5" type="ORF">DM02DRAFT_541691</name>
</gene>
<dbReference type="Pfam" id="PF13410">
    <property type="entry name" value="GST_C_2"/>
    <property type="match status" value="1"/>
</dbReference>
<accession>A0A2V1D6Y7</accession>
<dbReference type="PROSITE" id="PS50405">
    <property type="entry name" value="GST_CTER"/>
    <property type="match status" value="1"/>
</dbReference>
<feature type="binding site" evidence="2">
    <location>
        <begin position="110"/>
        <end position="113"/>
    </location>
    <ligand>
        <name>glutathione</name>
        <dbReference type="ChEBI" id="CHEBI:57925"/>
    </ligand>
</feature>
<dbReference type="OrthoDB" id="2309723at2759"/>
<evidence type="ECO:0000256" key="2">
    <source>
        <dbReference type="PIRSR" id="PIRSR015753-2"/>
    </source>
</evidence>
<dbReference type="InterPro" id="IPR036249">
    <property type="entry name" value="Thioredoxin-like_sf"/>
</dbReference>
<name>A0A2V1D6Y7_9PLEO</name>
<dbReference type="Gene3D" id="1.20.1050.10">
    <property type="match status" value="1"/>
</dbReference>
<feature type="domain" description="GST C-terminal" evidence="4">
    <location>
        <begin position="161"/>
        <end position="294"/>
    </location>
</feature>
<evidence type="ECO:0000256" key="3">
    <source>
        <dbReference type="PIRSR" id="PIRSR015753-3"/>
    </source>
</evidence>